<comment type="caution">
    <text evidence="4">The sequence shown here is derived from an EMBL/GenBank/DDBJ whole genome shotgun (WGS) entry which is preliminary data.</text>
</comment>
<proteinExistence type="inferred from homology"/>
<dbReference type="InterPro" id="IPR025158">
    <property type="entry name" value="Mg_chelat-rel_C"/>
</dbReference>
<dbReference type="InterPro" id="IPR020568">
    <property type="entry name" value="Ribosomal_Su5_D2-typ_SF"/>
</dbReference>
<gene>
    <name evidence="3" type="ORF">GT747_06335</name>
    <name evidence="4" type="ORF">SAMN05444424_2449</name>
</gene>
<dbReference type="NCBIfam" id="TIGR00368">
    <property type="entry name" value="YifB family Mg chelatase-like AAA ATPase"/>
    <property type="match status" value="1"/>
</dbReference>
<reference evidence="3 6" key="3">
    <citation type="journal article" date="2019" name="Nat. Med.">
        <title>A library of human gut bacterial isolates paired with longitudinal multiomics data enables mechanistic microbiome research.</title>
        <authorList>
            <person name="Poyet M."/>
            <person name="Groussin M."/>
            <person name="Gibbons S.M."/>
            <person name="Avila-Pacheco J."/>
            <person name="Jiang X."/>
            <person name="Kearney S.M."/>
            <person name="Perrotta A.R."/>
            <person name="Berdy B."/>
            <person name="Zhao S."/>
            <person name="Lieberman T.D."/>
            <person name="Swanson P.K."/>
            <person name="Smith M."/>
            <person name="Roesemann S."/>
            <person name="Alexander J.E."/>
            <person name="Rich S.A."/>
            <person name="Livny J."/>
            <person name="Vlamakis H."/>
            <person name="Clish C."/>
            <person name="Bullock K."/>
            <person name="Deik A."/>
            <person name="Scott J."/>
            <person name="Pierce K.A."/>
            <person name="Xavier R.J."/>
            <person name="Alm E.J."/>
        </authorList>
    </citation>
    <scope>NUCLEOTIDE SEQUENCE [LARGE SCALE GENOMIC DNA]</scope>
    <source>
        <strain evidence="3 6">BIOML-A2</strain>
    </source>
</reference>
<dbReference type="Pfam" id="PF01078">
    <property type="entry name" value="Mg_chelatase"/>
    <property type="match status" value="1"/>
</dbReference>
<evidence type="ECO:0000313" key="4">
    <source>
        <dbReference type="EMBL" id="SHG45757.1"/>
    </source>
</evidence>
<dbReference type="InterPro" id="IPR004482">
    <property type="entry name" value="Mg_chelat-rel"/>
</dbReference>
<evidence type="ECO:0000313" key="6">
    <source>
        <dbReference type="Proteomes" id="UP000474718"/>
    </source>
</evidence>
<dbReference type="Pfam" id="PF13541">
    <property type="entry name" value="ChlI"/>
    <property type="match status" value="1"/>
</dbReference>
<comment type="similarity">
    <text evidence="1">Belongs to the Mg-chelatase subunits D/I family. ComM subfamily.</text>
</comment>
<sequence>MFCALSSFGVYGMHAYPVSVEVDAARGLPAFDLVGLPGAAVKEARDRVRAAVKNTGFSFPVSRLTVNLAPADVRKAGSVYDLAIYLGVLCASQQLRADLSGSAFLGELSLKGDLRRVAGVLPMAIEAKRRGFARLFLPRENAWEAGVVEGIDILPAATAEEVVAHLTGTAPISPFAGGRESVPEGEEMLPDLADVKGQYLARRALEVAACGGHNLLMVGPPGAGKSMLAKRLPSILPPMTFAEQLETTMVHSIAGLLPPDTALVRRRPFRAPHHTISPVGLTGGGPTPRPGEISLAHNGVLFLDELAEFSRGALDALRQPLENGSVTITRAQHTLTFPCEIMLAAALNPCPCGYLHHPTRPCTCTAGQIARYRGRVSGPILDRIDLHLAVEPVEYSDLSSRERGESSAAVRARVASGRERQLERAERTGALCNARLSPAAVEAVCPLTPGAERLLREAFDTLGLSARARDKLLKLARTVADLDGCDQIAEAHMAEVIQYRQLDRQGGW</sequence>
<dbReference type="SUPFAM" id="SSF52540">
    <property type="entry name" value="P-loop containing nucleoside triphosphate hydrolases"/>
    <property type="match status" value="1"/>
</dbReference>
<dbReference type="EMBL" id="FQVY01000004">
    <property type="protein sequence ID" value="SHG45757.1"/>
    <property type="molecule type" value="Genomic_DNA"/>
</dbReference>
<dbReference type="GO" id="GO:0005524">
    <property type="term" value="F:ATP binding"/>
    <property type="evidence" value="ECO:0007669"/>
    <property type="project" value="InterPro"/>
</dbReference>
<dbReference type="InterPro" id="IPR003593">
    <property type="entry name" value="AAA+_ATPase"/>
</dbReference>
<dbReference type="InterPro" id="IPR045006">
    <property type="entry name" value="CHLI-like"/>
</dbReference>
<reference evidence="5" key="1">
    <citation type="submission" date="2016-11" db="EMBL/GenBank/DDBJ databases">
        <authorList>
            <person name="Jaros S."/>
            <person name="Januszkiewicz K."/>
            <person name="Wedrychowicz H."/>
        </authorList>
    </citation>
    <scope>NUCLEOTIDE SEQUENCE [LARGE SCALE GENOMIC DNA]</scope>
    <source>
        <strain evidence="5">DSM 4029</strain>
    </source>
</reference>
<organism evidence="4 5">
    <name type="scientific">Bittarella massiliensis</name>
    <name type="common">ex Durand et al. 2017</name>
    <dbReference type="NCBI Taxonomy" id="1720313"/>
    <lineage>
        <taxon>Bacteria</taxon>
        <taxon>Bacillati</taxon>
        <taxon>Bacillota</taxon>
        <taxon>Clostridia</taxon>
        <taxon>Eubacteriales</taxon>
        <taxon>Oscillospiraceae</taxon>
        <taxon>Bittarella (ex Durand et al. 2017)</taxon>
    </lineage>
</organism>
<dbReference type="PANTHER" id="PTHR32039">
    <property type="entry name" value="MAGNESIUM-CHELATASE SUBUNIT CHLI"/>
    <property type="match status" value="1"/>
</dbReference>
<dbReference type="PANTHER" id="PTHR32039:SF7">
    <property type="entry name" value="COMPETENCE PROTEIN COMM"/>
    <property type="match status" value="1"/>
</dbReference>
<dbReference type="Gene3D" id="3.30.230.10">
    <property type="match status" value="1"/>
</dbReference>
<evidence type="ECO:0000259" key="2">
    <source>
        <dbReference type="SMART" id="SM00382"/>
    </source>
</evidence>
<evidence type="ECO:0000313" key="3">
    <source>
        <dbReference type="EMBL" id="MZL69386.1"/>
    </source>
</evidence>
<evidence type="ECO:0000313" key="5">
    <source>
        <dbReference type="Proteomes" id="UP000184089"/>
    </source>
</evidence>
<name>A0AAQ1MFQ3_9FIRM</name>
<dbReference type="Proteomes" id="UP000474718">
    <property type="component" value="Unassembled WGS sequence"/>
</dbReference>
<evidence type="ECO:0000256" key="1">
    <source>
        <dbReference type="ARBA" id="ARBA00006354"/>
    </source>
</evidence>
<protein>
    <submittedName>
        <fullName evidence="4">Magnesium chelatase family protein</fullName>
    </submittedName>
    <submittedName>
        <fullName evidence="3">YifB family Mg chelatase-like AAA ATPase</fullName>
    </submittedName>
</protein>
<dbReference type="InterPro" id="IPR014721">
    <property type="entry name" value="Ribsml_uS5_D2-typ_fold_subgr"/>
</dbReference>
<reference evidence="4" key="2">
    <citation type="submission" date="2016-11" db="EMBL/GenBank/DDBJ databases">
        <authorList>
            <person name="Varghese N."/>
            <person name="Submissions S."/>
        </authorList>
    </citation>
    <scope>NUCLEOTIDE SEQUENCE</scope>
    <source>
        <strain evidence="4">DSM 4029</strain>
    </source>
</reference>
<dbReference type="InterPro" id="IPR027417">
    <property type="entry name" value="P-loop_NTPase"/>
</dbReference>
<dbReference type="SUPFAM" id="SSF54211">
    <property type="entry name" value="Ribosomal protein S5 domain 2-like"/>
    <property type="match status" value="1"/>
</dbReference>
<keyword evidence="6" id="KW-1185">Reference proteome</keyword>
<feature type="domain" description="AAA+ ATPase" evidence="2">
    <location>
        <begin position="211"/>
        <end position="375"/>
    </location>
</feature>
<dbReference type="Proteomes" id="UP000184089">
    <property type="component" value="Unassembled WGS sequence"/>
</dbReference>
<dbReference type="Gene3D" id="3.40.50.300">
    <property type="entry name" value="P-loop containing nucleotide triphosphate hydrolases"/>
    <property type="match status" value="1"/>
</dbReference>
<dbReference type="AlphaFoldDB" id="A0AAQ1MFQ3"/>
<dbReference type="SMART" id="SM00382">
    <property type="entry name" value="AAA"/>
    <property type="match status" value="1"/>
</dbReference>
<dbReference type="EMBL" id="WWVX01000003">
    <property type="protein sequence ID" value="MZL69386.1"/>
    <property type="molecule type" value="Genomic_DNA"/>
</dbReference>
<accession>A0AAQ1MFQ3</accession>
<dbReference type="RefSeq" id="WP_073261263.1">
    <property type="nucleotide sequence ID" value="NZ_FQVY01000004.1"/>
</dbReference>
<dbReference type="Pfam" id="PF13335">
    <property type="entry name" value="Mg_chelatase_C"/>
    <property type="match status" value="1"/>
</dbReference>
<dbReference type="InterPro" id="IPR000523">
    <property type="entry name" value="Mg_chelatse_chII-like_cat_dom"/>
</dbReference>